<dbReference type="AlphaFoldDB" id="A0A5B7H0C1"/>
<sequence length="185" mass="20988">MPEFGDEGLFPYMVKGPLDVEHHNRSVSFLVQGGTWAGGQQQWSEAHSCVLLIRWAASLCCCLFCADGRLLKVCQARYLASEAAQHSGPKPRLVRRLACILGVWYPSLLQGEEQRSEPLDLLLHDTTQNVLPVRPPHALMASQSLSLSLSLNCQSTLFLFDHYIIIIFNDINTLAVINYYYYYYY</sequence>
<comment type="caution">
    <text evidence="1">The sequence shown here is derived from an EMBL/GenBank/DDBJ whole genome shotgun (WGS) entry which is preliminary data.</text>
</comment>
<dbReference type="Proteomes" id="UP000324222">
    <property type="component" value="Unassembled WGS sequence"/>
</dbReference>
<protein>
    <submittedName>
        <fullName evidence="1">Uncharacterized protein</fullName>
    </submittedName>
</protein>
<reference evidence="1 2" key="1">
    <citation type="submission" date="2019-05" db="EMBL/GenBank/DDBJ databases">
        <title>Another draft genome of Portunus trituberculatus and its Hox gene families provides insights of decapod evolution.</title>
        <authorList>
            <person name="Jeong J.-H."/>
            <person name="Song I."/>
            <person name="Kim S."/>
            <person name="Choi T."/>
            <person name="Kim D."/>
            <person name="Ryu S."/>
            <person name="Kim W."/>
        </authorList>
    </citation>
    <scope>NUCLEOTIDE SEQUENCE [LARGE SCALE GENOMIC DNA]</scope>
    <source>
        <tissue evidence="1">Muscle</tissue>
    </source>
</reference>
<proteinExistence type="predicted"/>
<evidence type="ECO:0000313" key="2">
    <source>
        <dbReference type="Proteomes" id="UP000324222"/>
    </source>
</evidence>
<evidence type="ECO:0000313" key="1">
    <source>
        <dbReference type="EMBL" id="MPC65660.1"/>
    </source>
</evidence>
<dbReference type="EMBL" id="VSRR010023663">
    <property type="protein sequence ID" value="MPC65660.1"/>
    <property type="molecule type" value="Genomic_DNA"/>
</dbReference>
<organism evidence="1 2">
    <name type="scientific">Portunus trituberculatus</name>
    <name type="common">Swimming crab</name>
    <name type="synonym">Neptunus trituberculatus</name>
    <dbReference type="NCBI Taxonomy" id="210409"/>
    <lineage>
        <taxon>Eukaryota</taxon>
        <taxon>Metazoa</taxon>
        <taxon>Ecdysozoa</taxon>
        <taxon>Arthropoda</taxon>
        <taxon>Crustacea</taxon>
        <taxon>Multicrustacea</taxon>
        <taxon>Malacostraca</taxon>
        <taxon>Eumalacostraca</taxon>
        <taxon>Eucarida</taxon>
        <taxon>Decapoda</taxon>
        <taxon>Pleocyemata</taxon>
        <taxon>Brachyura</taxon>
        <taxon>Eubrachyura</taxon>
        <taxon>Portunoidea</taxon>
        <taxon>Portunidae</taxon>
        <taxon>Portuninae</taxon>
        <taxon>Portunus</taxon>
    </lineage>
</organism>
<name>A0A5B7H0C1_PORTR</name>
<keyword evidence="2" id="KW-1185">Reference proteome</keyword>
<gene>
    <name evidence="1" type="ORF">E2C01_059798</name>
</gene>
<accession>A0A5B7H0C1</accession>